<feature type="compositionally biased region" description="Polar residues" evidence="1">
    <location>
        <begin position="13"/>
        <end position="30"/>
    </location>
</feature>
<dbReference type="Proteomes" id="UP000291084">
    <property type="component" value="Chromosome 1"/>
</dbReference>
<organism evidence="2 3">
    <name type="scientific">Vigna angularis var. angularis</name>
    <dbReference type="NCBI Taxonomy" id="157739"/>
    <lineage>
        <taxon>Eukaryota</taxon>
        <taxon>Viridiplantae</taxon>
        <taxon>Streptophyta</taxon>
        <taxon>Embryophyta</taxon>
        <taxon>Tracheophyta</taxon>
        <taxon>Spermatophyta</taxon>
        <taxon>Magnoliopsida</taxon>
        <taxon>eudicotyledons</taxon>
        <taxon>Gunneridae</taxon>
        <taxon>Pentapetalae</taxon>
        <taxon>rosids</taxon>
        <taxon>fabids</taxon>
        <taxon>Fabales</taxon>
        <taxon>Fabaceae</taxon>
        <taxon>Papilionoideae</taxon>
        <taxon>50 kb inversion clade</taxon>
        <taxon>NPAAA clade</taxon>
        <taxon>indigoferoid/millettioid clade</taxon>
        <taxon>Phaseoleae</taxon>
        <taxon>Vigna</taxon>
    </lineage>
</organism>
<protein>
    <submittedName>
        <fullName evidence="2">Uncharacterized protein</fullName>
    </submittedName>
</protein>
<dbReference type="AlphaFoldDB" id="A0A0S3R841"/>
<evidence type="ECO:0000313" key="3">
    <source>
        <dbReference type="Proteomes" id="UP000291084"/>
    </source>
</evidence>
<name>A0A0S3R841_PHAAN</name>
<keyword evidence="3" id="KW-1185">Reference proteome</keyword>
<evidence type="ECO:0000313" key="2">
    <source>
        <dbReference type="EMBL" id="BAT76686.1"/>
    </source>
</evidence>
<gene>
    <name evidence="2" type="primary">Vigan.01G473000</name>
    <name evidence="2" type="ORF">VIGAN_01473000</name>
</gene>
<proteinExistence type="predicted"/>
<sequence>MGRTSPFHFTNFERASTNERSPTTTEQFGRTSKFTLTNVQPFWTNVQRLRESAEVPKTHCFSNGDPCSSN</sequence>
<evidence type="ECO:0000256" key="1">
    <source>
        <dbReference type="SAM" id="MobiDB-lite"/>
    </source>
</evidence>
<feature type="region of interest" description="Disordered" evidence="1">
    <location>
        <begin position="1"/>
        <end position="30"/>
    </location>
</feature>
<dbReference type="EMBL" id="AP015034">
    <property type="protein sequence ID" value="BAT76686.1"/>
    <property type="molecule type" value="Genomic_DNA"/>
</dbReference>
<accession>A0A0S3R841</accession>
<reference evidence="2 3" key="1">
    <citation type="journal article" date="2015" name="Sci. Rep.">
        <title>The power of single molecule real-time sequencing technology in the de novo assembly of a eukaryotic genome.</title>
        <authorList>
            <person name="Sakai H."/>
            <person name="Naito K."/>
            <person name="Ogiso-Tanaka E."/>
            <person name="Takahashi Y."/>
            <person name="Iseki K."/>
            <person name="Muto C."/>
            <person name="Satou K."/>
            <person name="Teruya K."/>
            <person name="Shiroma A."/>
            <person name="Shimoji M."/>
            <person name="Hirano T."/>
            <person name="Itoh T."/>
            <person name="Kaga A."/>
            <person name="Tomooka N."/>
        </authorList>
    </citation>
    <scope>NUCLEOTIDE SEQUENCE [LARGE SCALE GENOMIC DNA]</scope>
    <source>
        <strain evidence="3">cv. Shumari</strain>
    </source>
</reference>